<keyword evidence="1" id="KW-1133">Transmembrane helix</keyword>
<feature type="transmembrane region" description="Helical" evidence="1">
    <location>
        <begin position="47"/>
        <end position="68"/>
    </location>
</feature>
<evidence type="ECO:0000313" key="2">
    <source>
        <dbReference type="EMBL" id="MBU3876442.1"/>
    </source>
</evidence>
<dbReference type="Pfam" id="PF13347">
    <property type="entry name" value="MFS_2"/>
    <property type="match status" value="1"/>
</dbReference>
<dbReference type="RefSeq" id="WP_216241808.1">
    <property type="nucleotide sequence ID" value="NZ_JABACJ020000010.1"/>
</dbReference>
<dbReference type="InterPro" id="IPR039672">
    <property type="entry name" value="MFS_2"/>
</dbReference>
<evidence type="ECO:0000256" key="1">
    <source>
        <dbReference type="SAM" id="Phobius"/>
    </source>
</evidence>
<comment type="caution">
    <text evidence="2">The sequence shown here is derived from an EMBL/GenBank/DDBJ whole genome shotgun (WGS) entry which is preliminary data.</text>
</comment>
<dbReference type="EMBL" id="JABACJ020000010">
    <property type="protein sequence ID" value="MBU3876442.1"/>
    <property type="molecule type" value="Genomic_DNA"/>
</dbReference>
<keyword evidence="1" id="KW-0472">Membrane</keyword>
<sequence length="283" mass="31841">MEEKLTLKEIMSYGAGDFAQNGMFTFISSYLLFFCTDAVGIDLEAAGLILLIGRTADALLSPFIGSVLDRSQTVNGKCKPYIRFFIFPEILLLVLVFAVPELQESVKLLYLGTVYLLFSIAYAIMSVAYFTLLSLMTRREDERLRLNLFKNLGASMGGTLVTASVLKIVERFSPKIKYGFLFAVTGFAFVFMTAGVLCAKNTKERVKAKRTEKLNFIQAFGVTRKSRAWIVLCLIHFSELFFYSMRTQGLIYYCKYYLGRENIGAVLLTMTQIVTKGSVLGRI</sequence>
<evidence type="ECO:0000313" key="3">
    <source>
        <dbReference type="Proteomes" id="UP000723714"/>
    </source>
</evidence>
<organism evidence="2 3">
    <name type="scientific">Faecalicatena faecalis</name>
    <dbReference type="NCBI Taxonomy" id="2726362"/>
    <lineage>
        <taxon>Bacteria</taxon>
        <taxon>Bacillati</taxon>
        <taxon>Bacillota</taxon>
        <taxon>Clostridia</taxon>
        <taxon>Lachnospirales</taxon>
        <taxon>Lachnospiraceae</taxon>
        <taxon>Faecalicatena</taxon>
    </lineage>
</organism>
<feature type="transmembrane region" description="Helical" evidence="1">
    <location>
        <begin position="112"/>
        <end position="136"/>
    </location>
</feature>
<dbReference type="PANTHER" id="PTHR11328">
    <property type="entry name" value="MAJOR FACILITATOR SUPERFAMILY DOMAIN-CONTAINING PROTEIN"/>
    <property type="match status" value="1"/>
</dbReference>
<feature type="transmembrane region" description="Helical" evidence="1">
    <location>
        <begin position="21"/>
        <end position="41"/>
    </location>
</feature>
<dbReference type="PANTHER" id="PTHR11328:SF24">
    <property type="entry name" value="MAJOR FACILITATOR SUPERFAMILY (MFS) PROFILE DOMAIN-CONTAINING PROTEIN"/>
    <property type="match status" value="1"/>
</dbReference>
<protein>
    <submittedName>
        <fullName evidence="2">MFS transporter</fullName>
    </submittedName>
</protein>
<reference evidence="2 3" key="1">
    <citation type="submission" date="2021-06" db="EMBL/GenBank/DDBJ databases">
        <title>Faecalicatena sp. nov. isolated from porcine feces.</title>
        <authorList>
            <person name="Oh B.S."/>
            <person name="Lee J.H."/>
        </authorList>
    </citation>
    <scope>NUCLEOTIDE SEQUENCE [LARGE SCALE GENOMIC DNA]</scope>
    <source>
        <strain evidence="2 3">AGMB00832</strain>
    </source>
</reference>
<feature type="transmembrane region" description="Helical" evidence="1">
    <location>
        <begin position="178"/>
        <end position="199"/>
    </location>
</feature>
<keyword evidence="3" id="KW-1185">Reference proteome</keyword>
<dbReference type="Proteomes" id="UP000723714">
    <property type="component" value="Unassembled WGS sequence"/>
</dbReference>
<keyword evidence="1" id="KW-0812">Transmembrane</keyword>
<accession>A0ABS6D4C1</accession>
<name>A0ABS6D4C1_9FIRM</name>
<gene>
    <name evidence="2" type="ORF">HGO97_011535</name>
</gene>
<proteinExistence type="predicted"/>
<feature type="transmembrane region" description="Helical" evidence="1">
    <location>
        <begin position="80"/>
        <end position="100"/>
    </location>
</feature>
<feature type="transmembrane region" description="Helical" evidence="1">
    <location>
        <begin position="148"/>
        <end position="166"/>
    </location>
</feature>